<dbReference type="Pfam" id="PF11901">
    <property type="entry name" value="DM9"/>
    <property type="match status" value="1"/>
</dbReference>
<dbReference type="EMBL" id="OU896712">
    <property type="protein sequence ID" value="CAH1173738.1"/>
    <property type="molecule type" value="Genomic_DNA"/>
</dbReference>
<dbReference type="PANTHER" id="PTHR31649:SF10">
    <property type="entry name" value="IP19903P-RELATED"/>
    <property type="match status" value="1"/>
</dbReference>
<reference evidence="2" key="2">
    <citation type="submission" date="2022-10" db="EMBL/GenBank/DDBJ databases">
        <authorList>
            <consortium name="ENA_rothamsted_submissions"/>
            <consortium name="culmorum"/>
            <person name="King R."/>
        </authorList>
    </citation>
    <scope>NUCLEOTIDE SEQUENCE</scope>
</reference>
<evidence type="ECO:0000313" key="2">
    <source>
        <dbReference type="EMBL" id="CAH1173738.1"/>
    </source>
</evidence>
<organism evidence="2 3">
    <name type="scientific">Phaedon cochleariae</name>
    <name type="common">Mustard beetle</name>
    <dbReference type="NCBI Taxonomy" id="80249"/>
    <lineage>
        <taxon>Eukaryota</taxon>
        <taxon>Metazoa</taxon>
        <taxon>Ecdysozoa</taxon>
        <taxon>Arthropoda</taxon>
        <taxon>Hexapoda</taxon>
        <taxon>Insecta</taxon>
        <taxon>Pterygota</taxon>
        <taxon>Neoptera</taxon>
        <taxon>Endopterygota</taxon>
        <taxon>Coleoptera</taxon>
        <taxon>Polyphaga</taxon>
        <taxon>Cucujiformia</taxon>
        <taxon>Chrysomeloidea</taxon>
        <taxon>Chrysomelidae</taxon>
        <taxon>Chrysomelinae</taxon>
        <taxon>Chrysomelini</taxon>
        <taxon>Phaedon</taxon>
    </lineage>
</organism>
<name>A0A9P0DLS9_PHACE</name>
<dbReference type="InterPro" id="IPR006616">
    <property type="entry name" value="DM9_repeat"/>
</dbReference>
<dbReference type="OrthoDB" id="1925699at2759"/>
<dbReference type="AlphaFoldDB" id="A0A9P0DLS9"/>
<dbReference type="PANTHER" id="PTHR31649">
    <property type="entry name" value="AGAP009604-PA"/>
    <property type="match status" value="1"/>
</dbReference>
<evidence type="ECO:0000313" key="3">
    <source>
        <dbReference type="Proteomes" id="UP001153737"/>
    </source>
</evidence>
<gene>
    <name evidence="2" type="ORF">PHAECO_LOCUS10362</name>
</gene>
<proteinExistence type="predicted"/>
<feature type="compositionally biased region" description="Pro residues" evidence="1">
    <location>
        <begin position="46"/>
        <end position="57"/>
    </location>
</feature>
<feature type="region of interest" description="Disordered" evidence="1">
    <location>
        <begin position="1"/>
        <end position="59"/>
    </location>
</feature>
<sequence length="212" mass="23663">MSGSGYGFRPPGFYVPGQQGNGEYPQYPHNSTPNHYYPQLPQVPQYQPPSYSPPQYMPPQHAAPVISPTSYQWIDTTAYGGVPPTAFRGGVDIDGHPIYVGRAFHAGDWIPAKVIPGKHVAYICHNGREHAKDRFQVLCEQHFHWLPDYGGRVPYGAVEGGRTSSGEPLYIGRVHHQGSHTVGKIHPSHGVCYIPFDGKEVSYRNYEVLLRR</sequence>
<evidence type="ECO:0000256" key="1">
    <source>
        <dbReference type="SAM" id="MobiDB-lite"/>
    </source>
</evidence>
<dbReference type="Proteomes" id="UP001153737">
    <property type="component" value="Chromosome 6"/>
</dbReference>
<dbReference type="SMART" id="SM00696">
    <property type="entry name" value="DM9"/>
    <property type="match status" value="2"/>
</dbReference>
<reference evidence="2" key="1">
    <citation type="submission" date="2022-01" db="EMBL/GenBank/DDBJ databases">
        <authorList>
            <person name="King R."/>
        </authorList>
    </citation>
    <scope>NUCLEOTIDE SEQUENCE</scope>
</reference>
<accession>A0A9P0DLS9</accession>
<protein>
    <submittedName>
        <fullName evidence="2">Uncharacterized protein</fullName>
    </submittedName>
</protein>
<keyword evidence="3" id="KW-1185">Reference proteome</keyword>
<feature type="compositionally biased region" description="Low complexity" evidence="1">
    <location>
        <begin position="36"/>
        <end position="45"/>
    </location>
</feature>